<dbReference type="AlphaFoldDB" id="A0A229RNG6"/>
<protein>
    <submittedName>
        <fullName evidence="3">ABC transporter substrate-binding protein</fullName>
    </submittedName>
</protein>
<dbReference type="Proteomes" id="UP000215223">
    <property type="component" value="Unassembled WGS sequence"/>
</dbReference>
<sequence>MRRQRQKIAGVMAGVLVLAGCSDGGFSGLYNTPLPGGADLGDHPYRISAQFSDVLDLVPQASVKVNDVPVGRVENIDLAPDTRSAWVNMVVNGDIALPANARAELRQSSLLGEKFVDLHAPEKPQGALAEGAKIPLDRTNRNPEVEEVLGALSLLLNGGGVEQIQKISHELNEALTGNEAEVRGLLSQVDKLATELDGHKGEILRAIDGVDKLSKTLVGQTQNLTNALDNLSPGLKVVTEQRDQLVGMLQSLNTLSGVATETINASKDSLVANLRALQPTLKKLTEAGQDLPTALRILLTYPFPDYAGNVIKGDYANVEAKIDLNLDTFLENMNNSSQPIIQLPGSQGTGTPGAIPFSGGAAPPVLPLPGDLPQAPQAQTPQGDVLGGVLGGILGPILGGGR</sequence>
<feature type="domain" description="Mce/MlaD" evidence="1">
    <location>
        <begin position="44"/>
        <end position="119"/>
    </location>
</feature>
<feature type="domain" description="Mammalian cell entry C-terminal" evidence="2">
    <location>
        <begin position="127"/>
        <end position="296"/>
    </location>
</feature>
<dbReference type="Pfam" id="PF11887">
    <property type="entry name" value="Mce4_CUP1"/>
    <property type="match status" value="1"/>
</dbReference>
<organism evidence="3 4">
    <name type="scientific">Amycolatopsis thailandensis</name>
    <dbReference type="NCBI Taxonomy" id="589330"/>
    <lineage>
        <taxon>Bacteria</taxon>
        <taxon>Bacillati</taxon>
        <taxon>Actinomycetota</taxon>
        <taxon>Actinomycetes</taxon>
        <taxon>Pseudonocardiales</taxon>
        <taxon>Pseudonocardiaceae</taxon>
        <taxon>Amycolatopsis</taxon>
    </lineage>
</organism>
<comment type="caution">
    <text evidence="3">The sequence shown here is derived from an EMBL/GenBank/DDBJ whole genome shotgun (WGS) entry which is preliminary data.</text>
</comment>
<dbReference type="OrthoDB" id="9774928at2"/>
<proteinExistence type="predicted"/>
<evidence type="ECO:0000259" key="1">
    <source>
        <dbReference type="Pfam" id="PF02470"/>
    </source>
</evidence>
<dbReference type="PROSITE" id="PS51257">
    <property type="entry name" value="PROKAR_LIPOPROTEIN"/>
    <property type="match status" value="1"/>
</dbReference>
<dbReference type="NCBIfam" id="TIGR00996">
    <property type="entry name" value="Mtu_fam_mce"/>
    <property type="match status" value="1"/>
</dbReference>
<dbReference type="InterPro" id="IPR003399">
    <property type="entry name" value="Mce/MlaD"/>
</dbReference>
<reference evidence="3 4" key="1">
    <citation type="submission" date="2017-07" db="EMBL/GenBank/DDBJ databases">
        <title>Amycolatopsis thailandensis Genome sequencing and assembly.</title>
        <authorList>
            <person name="Kaur N."/>
            <person name="Mayilraj S."/>
        </authorList>
    </citation>
    <scope>NUCLEOTIDE SEQUENCE [LARGE SCALE GENOMIC DNA]</scope>
    <source>
        <strain evidence="3 4">JCM 16380</strain>
    </source>
</reference>
<accession>A0A229RNG6</accession>
<dbReference type="RefSeq" id="WP_093938007.1">
    <property type="nucleotide sequence ID" value="NZ_JBHUSO010000031.1"/>
</dbReference>
<name>A0A229RNG6_9PSEU</name>
<dbReference type="InterPro" id="IPR024516">
    <property type="entry name" value="Mce_C"/>
</dbReference>
<dbReference type="Pfam" id="PF02470">
    <property type="entry name" value="MlaD"/>
    <property type="match status" value="1"/>
</dbReference>
<dbReference type="InterPro" id="IPR052336">
    <property type="entry name" value="MlaD_Phospholipid_Transporter"/>
</dbReference>
<evidence type="ECO:0000259" key="2">
    <source>
        <dbReference type="Pfam" id="PF11887"/>
    </source>
</evidence>
<keyword evidence="4" id="KW-1185">Reference proteome</keyword>
<dbReference type="PANTHER" id="PTHR33371:SF15">
    <property type="entry name" value="LIPOPROTEIN LPRN"/>
    <property type="match status" value="1"/>
</dbReference>
<evidence type="ECO:0000313" key="3">
    <source>
        <dbReference type="EMBL" id="OXM48001.1"/>
    </source>
</evidence>
<gene>
    <name evidence="3" type="ORF">CFP71_33785</name>
</gene>
<dbReference type="PANTHER" id="PTHR33371">
    <property type="entry name" value="INTERMEMBRANE PHOSPHOLIPID TRANSPORT SYSTEM BINDING PROTEIN MLAD-RELATED"/>
    <property type="match status" value="1"/>
</dbReference>
<dbReference type="EMBL" id="NMQT01000129">
    <property type="protein sequence ID" value="OXM48001.1"/>
    <property type="molecule type" value="Genomic_DNA"/>
</dbReference>
<dbReference type="InterPro" id="IPR005693">
    <property type="entry name" value="Mce"/>
</dbReference>
<dbReference type="GO" id="GO:0005576">
    <property type="term" value="C:extracellular region"/>
    <property type="evidence" value="ECO:0007669"/>
    <property type="project" value="TreeGrafter"/>
</dbReference>
<evidence type="ECO:0000313" key="4">
    <source>
        <dbReference type="Proteomes" id="UP000215223"/>
    </source>
</evidence>